<dbReference type="OrthoDB" id="1493032at2"/>
<keyword evidence="1" id="KW-0472">Membrane</keyword>
<gene>
    <name evidence="2" type="ORF">EQG61_07320</name>
</gene>
<keyword evidence="3" id="KW-1185">Reference proteome</keyword>
<organism evidence="2 3">
    <name type="scientific">Flavobacterium stagni</name>
    <dbReference type="NCBI Taxonomy" id="2506421"/>
    <lineage>
        <taxon>Bacteria</taxon>
        <taxon>Pseudomonadati</taxon>
        <taxon>Bacteroidota</taxon>
        <taxon>Flavobacteriia</taxon>
        <taxon>Flavobacteriales</taxon>
        <taxon>Flavobacteriaceae</taxon>
        <taxon>Flavobacterium</taxon>
    </lineage>
</organism>
<proteinExistence type="predicted"/>
<dbReference type="AlphaFoldDB" id="A0A4Q1K9K3"/>
<comment type="caution">
    <text evidence="2">The sequence shown here is derived from an EMBL/GenBank/DDBJ whole genome shotgun (WGS) entry which is preliminary data.</text>
</comment>
<accession>A0A4Q1K9K3</accession>
<evidence type="ECO:0000313" key="2">
    <source>
        <dbReference type="EMBL" id="RXR23038.1"/>
    </source>
</evidence>
<keyword evidence="1" id="KW-1133">Transmembrane helix</keyword>
<protein>
    <submittedName>
        <fullName evidence="2">Uncharacterized protein</fullName>
    </submittedName>
</protein>
<reference evidence="3" key="1">
    <citation type="submission" date="2019-01" db="EMBL/GenBank/DDBJ databases">
        <title>Cytophagaceae bacterium strain CAR-16.</title>
        <authorList>
            <person name="Chen W.-M."/>
        </authorList>
    </citation>
    <scope>NUCLEOTIDE SEQUENCE [LARGE SCALE GENOMIC DNA]</scope>
    <source>
        <strain evidence="3">WWJ-16</strain>
    </source>
</reference>
<keyword evidence="1" id="KW-0812">Transmembrane</keyword>
<dbReference type="RefSeq" id="WP_129461268.1">
    <property type="nucleotide sequence ID" value="NZ_SBKN01000003.1"/>
</dbReference>
<evidence type="ECO:0000256" key="1">
    <source>
        <dbReference type="SAM" id="Phobius"/>
    </source>
</evidence>
<evidence type="ECO:0000313" key="3">
    <source>
        <dbReference type="Proteomes" id="UP000289857"/>
    </source>
</evidence>
<dbReference type="Pfam" id="PF25589">
    <property type="entry name" value="DUF7935"/>
    <property type="match status" value="1"/>
</dbReference>
<dbReference type="EMBL" id="SBKN01000003">
    <property type="protein sequence ID" value="RXR23038.1"/>
    <property type="molecule type" value="Genomic_DNA"/>
</dbReference>
<dbReference type="InterPro" id="IPR057695">
    <property type="entry name" value="DUF7935"/>
</dbReference>
<sequence>METEKWIELALYTVPAVITGGVAYLMMQKFVNLDENRRKFQLLRENQKQALPIRLQAYERMALFLERINPIKLMIRVAPISDDKSDYMNLLIQNIEQEYEHNVTQQIYISDEAWVMVVNAKNAIIQNLRNVAADTEIKDADQYRMKVLSALFETESAAQLALEFLKSEIKEFI</sequence>
<feature type="transmembrane region" description="Helical" evidence="1">
    <location>
        <begin position="6"/>
        <end position="27"/>
    </location>
</feature>
<name>A0A4Q1K9K3_9FLAO</name>
<dbReference type="Proteomes" id="UP000289857">
    <property type="component" value="Unassembled WGS sequence"/>
</dbReference>